<sequence>SSSLFFVLHSLLYFRSHQSLLSLHMAASFAPFNPITTDLPSTSTNFCLICGDGPASLHYGALSCVGCKGFFRRALKKADQIECFGSGDCMTKGDRKTCRSCRLKACLAAGMLPSAVRPDRPVVVKRSKKEKEKRNEPNQIQKESRDEEWSKKLSVEMKTMLMTLQNLDTKIAKGDSSLDATLLYPLRVNTLKELILHPEKLTGNRSQIRYEPYRMAKNNELSSIAYRRLIAAIDWVQLLSDLVEGGFSPDDKIALVKSSFAPLMVFCFAARTAQNTQDENVLCLCNFAYVPRDIGKAYEDTYHLGNGIVGRTLDELVSPYRSYGILEEEIVCVSALIVLNPLARDLSDEGREKVYSLRHRVSDVLFAIEREAREKGKASVSFSNLLLSLIPVTHLANTMCDNLQFAQTFSSGGGIELITNLFGSFPIEPFPHQISGNQDESTQTEDGEMRERGREEEGLIEDPPSQMQFRLLQPPGHFMLTEMFHDLEEDSILSYQQMDQPGTSGFQY</sequence>
<evidence type="ECO:0000256" key="13">
    <source>
        <dbReference type="SAM" id="MobiDB-lite"/>
    </source>
</evidence>
<dbReference type="CDD" id="cd06960">
    <property type="entry name" value="NR_DBD_HNF4A"/>
    <property type="match status" value="1"/>
</dbReference>
<dbReference type="GO" id="GO:0003700">
    <property type="term" value="F:DNA-binding transcription factor activity"/>
    <property type="evidence" value="ECO:0007669"/>
    <property type="project" value="InterPro"/>
</dbReference>
<dbReference type="GO" id="GO:0000978">
    <property type="term" value="F:RNA polymerase II cis-regulatory region sequence-specific DNA binding"/>
    <property type="evidence" value="ECO:0007669"/>
    <property type="project" value="InterPro"/>
</dbReference>
<keyword evidence="8 12" id="KW-0804">Transcription</keyword>
<keyword evidence="10 12" id="KW-0539">Nucleus</keyword>
<evidence type="ECO:0000256" key="12">
    <source>
        <dbReference type="RuleBase" id="RU004334"/>
    </source>
</evidence>
<dbReference type="InterPro" id="IPR035500">
    <property type="entry name" value="NHR-like_dom_sf"/>
</dbReference>
<name>A0AAN5I0U8_9BILA</name>
<evidence type="ECO:0000313" key="16">
    <source>
        <dbReference type="EMBL" id="GMR47639.1"/>
    </source>
</evidence>
<dbReference type="Gene3D" id="3.30.50.10">
    <property type="entry name" value="Erythroid Transcription Factor GATA-1, subunit A"/>
    <property type="match status" value="1"/>
</dbReference>
<comment type="subcellular location">
    <subcellularLocation>
        <location evidence="1 12">Nucleus</location>
    </subcellularLocation>
</comment>
<dbReference type="PROSITE" id="PS51030">
    <property type="entry name" value="NUCLEAR_REC_DBD_2"/>
    <property type="match status" value="1"/>
</dbReference>
<dbReference type="SUPFAM" id="SSF48508">
    <property type="entry name" value="Nuclear receptor ligand-binding domain"/>
    <property type="match status" value="1"/>
</dbReference>
<dbReference type="PANTHER" id="PTHR47519:SF3">
    <property type="entry name" value="NUCLEAR HORMONE RECEPTOR FAMILY MEMBER NHR-5"/>
    <property type="match status" value="1"/>
</dbReference>
<protein>
    <recommendedName>
        <fullName evidence="18">Nuclear receptor</fullName>
    </recommendedName>
</protein>
<feature type="region of interest" description="Disordered" evidence="13">
    <location>
        <begin position="431"/>
        <end position="464"/>
    </location>
</feature>
<dbReference type="InterPro" id="IPR000536">
    <property type="entry name" value="Nucl_hrmn_rcpt_lig-bd"/>
</dbReference>
<keyword evidence="17" id="KW-1185">Reference proteome</keyword>
<proteinExistence type="inferred from homology"/>
<evidence type="ECO:0000256" key="1">
    <source>
        <dbReference type="ARBA" id="ARBA00004123"/>
    </source>
</evidence>
<gene>
    <name evidence="16" type="ORF">PMAYCL1PPCAC_17834</name>
</gene>
<evidence type="ECO:0000259" key="14">
    <source>
        <dbReference type="PROSITE" id="PS51030"/>
    </source>
</evidence>
<evidence type="ECO:0000313" key="17">
    <source>
        <dbReference type="Proteomes" id="UP001328107"/>
    </source>
</evidence>
<dbReference type="PROSITE" id="PS51843">
    <property type="entry name" value="NR_LBD"/>
    <property type="match status" value="1"/>
</dbReference>
<dbReference type="Pfam" id="PF00105">
    <property type="entry name" value="zf-C4"/>
    <property type="match status" value="1"/>
</dbReference>
<dbReference type="SUPFAM" id="SSF57716">
    <property type="entry name" value="Glucocorticoid receptor-like (DNA-binding domain)"/>
    <property type="match status" value="1"/>
</dbReference>
<dbReference type="GO" id="GO:0005634">
    <property type="term" value="C:nucleus"/>
    <property type="evidence" value="ECO:0007669"/>
    <property type="project" value="UniProtKB-SubCell"/>
</dbReference>
<evidence type="ECO:0000256" key="2">
    <source>
        <dbReference type="ARBA" id="ARBA00005993"/>
    </source>
</evidence>
<dbReference type="InterPro" id="IPR013088">
    <property type="entry name" value="Znf_NHR/GATA"/>
</dbReference>
<evidence type="ECO:0000256" key="11">
    <source>
        <dbReference type="ARBA" id="ARBA00037512"/>
    </source>
</evidence>
<dbReference type="SMART" id="SM00430">
    <property type="entry name" value="HOLI"/>
    <property type="match status" value="1"/>
</dbReference>
<dbReference type="EMBL" id="BTRK01000004">
    <property type="protein sequence ID" value="GMR47639.1"/>
    <property type="molecule type" value="Genomic_DNA"/>
</dbReference>
<comment type="caution">
    <text evidence="16">The sequence shown here is derived from an EMBL/GenBank/DDBJ whole genome shotgun (WGS) entry which is preliminary data.</text>
</comment>
<organism evidence="16 17">
    <name type="scientific">Pristionchus mayeri</name>
    <dbReference type="NCBI Taxonomy" id="1317129"/>
    <lineage>
        <taxon>Eukaryota</taxon>
        <taxon>Metazoa</taxon>
        <taxon>Ecdysozoa</taxon>
        <taxon>Nematoda</taxon>
        <taxon>Chromadorea</taxon>
        <taxon>Rhabditida</taxon>
        <taxon>Rhabditina</taxon>
        <taxon>Diplogasteromorpha</taxon>
        <taxon>Diplogasteroidea</taxon>
        <taxon>Neodiplogasteridae</taxon>
        <taxon>Pristionchus</taxon>
    </lineage>
</organism>
<evidence type="ECO:0000256" key="6">
    <source>
        <dbReference type="ARBA" id="ARBA00023015"/>
    </source>
</evidence>
<evidence type="ECO:0000256" key="8">
    <source>
        <dbReference type="ARBA" id="ARBA00023163"/>
    </source>
</evidence>
<dbReference type="PRINTS" id="PR00047">
    <property type="entry name" value="STROIDFINGER"/>
</dbReference>
<keyword evidence="9 12" id="KW-0675">Receptor</keyword>
<keyword evidence="5 12" id="KW-0862">Zinc</keyword>
<dbReference type="GO" id="GO:0008270">
    <property type="term" value="F:zinc ion binding"/>
    <property type="evidence" value="ECO:0007669"/>
    <property type="project" value="UniProtKB-KW"/>
</dbReference>
<feature type="non-terminal residue" evidence="16">
    <location>
        <position position="1"/>
    </location>
</feature>
<dbReference type="SMART" id="SM00399">
    <property type="entry name" value="ZnF_C4"/>
    <property type="match status" value="1"/>
</dbReference>
<comment type="function">
    <text evidence="11">Orphan nuclear receptor.</text>
</comment>
<dbReference type="InterPro" id="IPR052496">
    <property type="entry name" value="Orphan_Nuclear_Rcpt"/>
</dbReference>
<feature type="region of interest" description="Disordered" evidence="13">
    <location>
        <begin position="119"/>
        <end position="148"/>
    </location>
</feature>
<dbReference type="PROSITE" id="PS00031">
    <property type="entry name" value="NUCLEAR_REC_DBD_1"/>
    <property type="match status" value="1"/>
</dbReference>
<dbReference type="InterPro" id="IPR001628">
    <property type="entry name" value="Znf_hrmn_rcpt"/>
</dbReference>
<accession>A0AAN5I0U8</accession>
<evidence type="ECO:0000256" key="3">
    <source>
        <dbReference type="ARBA" id="ARBA00022723"/>
    </source>
</evidence>
<dbReference type="Pfam" id="PF00104">
    <property type="entry name" value="Hormone_recep"/>
    <property type="match status" value="1"/>
</dbReference>
<dbReference type="AlphaFoldDB" id="A0AAN5I0U8"/>
<feature type="compositionally biased region" description="Basic and acidic residues" evidence="13">
    <location>
        <begin position="447"/>
        <end position="457"/>
    </location>
</feature>
<dbReference type="Proteomes" id="UP001328107">
    <property type="component" value="Unassembled WGS sequence"/>
</dbReference>
<feature type="domain" description="NR LBD" evidence="15">
    <location>
        <begin position="187"/>
        <end position="425"/>
    </location>
</feature>
<keyword evidence="4 12" id="KW-0863">Zinc-finger</keyword>
<evidence type="ECO:0000256" key="9">
    <source>
        <dbReference type="ARBA" id="ARBA00023170"/>
    </source>
</evidence>
<feature type="compositionally biased region" description="Basic and acidic residues" evidence="13">
    <location>
        <begin position="129"/>
        <end position="148"/>
    </location>
</feature>
<evidence type="ECO:0000256" key="7">
    <source>
        <dbReference type="ARBA" id="ARBA00023125"/>
    </source>
</evidence>
<comment type="similarity">
    <text evidence="2 12">Belongs to the nuclear hormone receptor family.</text>
</comment>
<feature type="domain" description="Nuclear receptor" evidence="14">
    <location>
        <begin position="44"/>
        <end position="118"/>
    </location>
</feature>
<keyword evidence="3 12" id="KW-0479">Metal-binding</keyword>
<evidence type="ECO:0000259" key="15">
    <source>
        <dbReference type="PROSITE" id="PS51843"/>
    </source>
</evidence>
<dbReference type="Gene3D" id="1.10.565.10">
    <property type="entry name" value="Retinoid X Receptor"/>
    <property type="match status" value="1"/>
</dbReference>
<evidence type="ECO:0000256" key="4">
    <source>
        <dbReference type="ARBA" id="ARBA00022771"/>
    </source>
</evidence>
<reference evidence="17" key="1">
    <citation type="submission" date="2022-10" db="EMBL/GenBank/DDBJ databases">
        <title>Genome assembly of Pristionchus species.</title>
        <authorList>
            <person name="Yoshida K."/>
            <person name="Sommer R.J."/>
        </authorList>
    </citation>
    <scope>NUCLEOTIDE SEQUENCE [LARGE SCALE GENOMIC DNA]</scope>
    <source>
        <strain evidence="17">RS5460</strain>
    </source>
</reference>
<dbReference type="PANTHER" id="PTHR47519">
    <property type="entry name" value="NUCLEAR HORMONE RECEPTOR FAMILY MEMBER NHR-31-RELATED"/>
    <property type="match status" value="1"/>
</dbReference>
<keyword evidence="7 12" id="KW-0238">DNA-binding</keyword>
<evidence type="ECO:0000256" key="5">
    <source>
        <dbReference type="ARBA" id="ARBA00022833"/>
    </source>
</evidence>
<evidence type="ECO:0008006" key="18">
    <source>
        <dbReference type="Google" id="ProtNLM"/>
    </source>
</evidence>
<dbReference type="InterPro" id="IPR049636">
    <property type="entry name" value="HNF4-like_DBD"/>
</dbReference>
<keyword evidence="6 12" id="KW-0805">Transcription regulation</keyword>
<evidence type="ECO:0000256" key="10">
    <source>
        <dbReference type="ARBA" id="ARBA00023242"/>
    </source>
</evidence>